<dbReference type="InterPro" id="IPR012893">
    <property type="entry name" value="HipA-like_C"/>
</dbReference>
<proteinExistence type="inferred from homology"/>
<name>A0A6M4GEY9_SPHYA</name>
<feature type="domain" description="HipA-like C-terminal" evidence="4">
    <location>
        <begin position="152"/>
        <end position="382"/>
    </location>
</feature>
<evidence type="ECO:0000256" key="2">
    <source>
        <dbReference type="ARBA" id="ARBA00022679"/>
    </source>
</evidence>
<dbReference type="Gene3D" id="1.10.1070.20">
    <property type="match status" value="1"/>
</dbReference>
<geneLocation type="plasmid" evidence="7">
    <name>p-a-sy</name>
</geneLocation>
<dbReference type="GO" id="GO:0005829">
    <property type="term" value="C:cytosol"/>
    <property type="evidence" value="ECO:0007669"/>
    <property type="project" value="TreeGrafter"/>
</dbReference>
<organism evidence="6 7">
    <name type="scientific">Sphingobium yanoikuyae</name>
    <name type="common">Sphingomonas yanoikuyae</name>
    <dbReference type="NCBI Taxonomy" id="13690"/>
    <lineage>
        <taxon>Bacteria</taxon>
        <taxon>Pseudomonadati</taxon>
        <taxon>Pseudomonadota</taxon>
        <taxon>Alphaproteobacteria</taxon>
        <taxon>Sphingomonadales</taxon>
        <taxon>Sphingomonadaceae</taxon>
        <taxon>Sphingobium</taxon>
    </lineage>
</organism>
<dbReference type="PANTHER" id="PTHR37419:SF1">
    <property type="entry name" value="SERINE_THREONINE-PROTEIN KINASE TOXIN HIPA"/>
    <property type="match status" value="1"/>
</dbReference>
<gene>
    <name evidence="6" type="ORF">HH800_25765</name>
</gene>
<dbReference type="Pfam" id="PF13657">
    <property type="entry name" value="Couple_hipA"/>
    <property type="match status" value="1"/>
</dbReference>
<evidence type="ECO:0000313" key="7">
    <source>
        <dbReference type="Proteomes" id="UP000502611"/>
    </source>
</evidence>
<sequence length="424" mass="45075">MTADILERLVVWSDQRIAGELSIDRGGAMHFIYADDWLADPAAGPLSHALPKQAEPFGDALCKAVFGGLLPEEGQRTAIARALGVSPDNPFRLLAALGGDVAGALAFLPEGEKPPLPPEGELPPALDDAELAVLIGRLPRVPMLAGQGGARLSLAGAQGKLPVVLAEGRVAVPRVGEPSTHLIKPEPDRFPGLAANEGFCLALARAVGLDAAMAEWREVADKPYLLVTRYDRLDRDGHTIRLHQEDFAQAQGVPSNRKYASEGGPTFRDCFALARQATTRPAREVLKLADAAIFNVIIGNADAHAKNYSLVRQSKGEVVLAPLYDLVATHMWPELSAKLAMRFGRAATLEEINAGSFVRFAGDTGLALPFLRRRVAALAGRVREVISGGVTVPGLDGTARLGELPSIVLDRAARLALKAELHGN</sequence>
<evidence type="ECO:0000259" key="4">
    <source>
        <dbReference type="Pfam" id="PF07804"/>
    </source>
</evidence>
<keyword evidence="3" id="KW-0418">Kinase</keyword>
<evidence type="ECO:0000259" key="5">
    <source>
        <dbReference type="Pfam" id="PF13657"/>
    </source>
</evidence>
<evidence type="ECO:0000313" key="6">
    <source>
        <dbReference type="EMBL" id="QJR05680.1"/>
    </source>
</evidence>
<evidence type="ECO:0000256" key="3">
    <source>
        <dbReference type="ARBA" id="ARBA00022777"/>
    </source>
</evidence>
<dbReference type="CDD" id="cd17793">
    <property type="entry name" value="HipA"/>
    <property type="match status" value="1"/>
</dbReference>
<protein>
    <submittedName>
        <fullName evidence="6">Type II toxin-antitoxin system HipA family toxin</fullName>
    </submittedName>
</protein>
<dbReference type="GO" id="GO:0004674">
    <property type="term" value="F:protein serine/threonine kinase activity"/>
    <property type="evidence" value="ECO:0007669"/>
    <property type="project" value="TreeGrafter"/>
</dbReference>
<dbReference type="PANTHER" id="PTHR37419">
    <property type="entry name" value="SERINE/THREONINE-PROTEIN KINASE TOXIN HIPA"/>
    <property type="match status" value="1"/>
</dbReference>
<keyword evidence="6" id="KW-0614">Plasmid</keyword>
<dbReference type="NCBIfam" id="TIGR03071">
    <property type="entry name" value="couple_hipA"/>
    <property type="match status" value="1"/>
</dbReference>
<dbReference type="AlphaFoldDB" id="A0A6M4GEY9"/>
<reference evidence="6 7" key="1">
    <citation type="submission" date="2020-04" db="EMBL/GenBank/DDBJ databases">
        <title>The Whole Genome Analysis of High salt-tolerant Sphingobium yanoikuyae YC-XJ2 with Aryl organophosphorus flame retardants (aryl-OPFRs)-degrading capacity and characteristics of Related phosphotriesterase.</title>
        <authorList>
            <person name="Li X."/>
        </authorList>
    </citation>
    <scope>NUCLEOTIDE SEQUENCE [LARGE SCALE GENOMIC DNA]</scope>
    <source>
        <strain evidence="6 7">YC-XJ2</strain>
        <plasmid evidence="7">p-a-sy</plasmid>
    </source>
</reference>
<dbReference type="Pfam" id="PF07804">
    <property type="entry name" value="HipA_C"/>
    <property type="match status" value="1"/>
</dbReference>
<dbReference type="InterPro" id="IPR052028">
    <property type="entry name" value="HipA_Ser/Thr_kinase"/>
</dbReference>
<evidence type="ECO:0000256" key="1">
    <source>
        <dbReference type="ARBA" id="ARBA00010164"/>
    </source>
</evidence>
<comment type="similarity">
    <text evidence="1">Belongs to the HipA Ser/Thr kinase family.</text>
</comment>
<dbReference type="EMBL" id="CP053022">
    <property type="protein sequence ID" value="QJR05680.1"/>
    <property type="molecule type" value="Genomic_DNA"/>
</dbReference>
<accession>A0A6M4GEY9</accession>
<feature type="domain" description="HipA N-terminal subdomain 1" evidence="5">
    <location>
        <begin position="10"/>
        <end position="107"/>
    </location>
</feature>
<dbReference type="InterPro" id="IPR017508">
    <property type="entry name" value="HipA_N1"/>
</dbReference>
<keyword evidence="2" id="KW-0808">Transferase</keyword>
<dbReference type="Proteomes" id="UP000502611">
    <property type="component" value="Plasmid p-A-Sy"/>
</dbReference>
<dbReference type="RefSeq" id="WP_026109697.1">
    <property type="nucleotide sequence ID" value="NZ_CALUBW010000256.1"/>
</dbReference>